<keyword evidence="3" id="KW-1185">Reference proteome</keyword>
<gene>
    <name evidence="2" type="ORF">Pyn_14115</name>
</gene>
<evidence type="ECO:0000313" key="2">
    <source>
        <dbReference type="EMBL" id="PQP98704.1"/>
    </source>
</evidence>
<protein>
    <submittedName>
        <fullName evidence="2">Acidic leucine-rich nuclear phosphoprotein 32 family member A-like</fullName>
    </submittedName>
</protein>
<name>A0A314XUD4_PRUYE</name>
<organism evidence="2 3">
    <name type="scientific">Prunus yedoensis var. nudiflora</name>
    <dbReference type="NCBI Taxonomy" id="2094558"/>
    <lineage>
        <taxon>Eukaryota</taxon>
        <taxon>Viridiplantae</taxon>
        <taxon>Streptophyta</taxon>
        <taxon>Embryophyta</taxon>
        <taxon>Tracheophyta</taxon>
        <taxon>Spermatophyta</taxon>
        <taxon>Magnoliopsida</taxon>
        <taxon>eudicotyledons</taxon>
        <taxon>Gunneridae</taxon>
        <taxon>Pentapetalae</taxon>
        <taxon>rosids</taxon>
        <taxon>fabids</taxon>
        <taxon>Rosales</taxon>
        <taxon>Rosaceae</taxon>
        <taxon>Amygdaloideae</taxon>
        <taxon>Amygdaleae</taxon>
        <taxon>Prunus</taxon>
    </lineage>
</organism>
<feature type="compositionally biased region" description="Basic and acidic residues" evidence="1">
    <location>
        <begin position="108"/>
        <end position="117"/>
    </location>
</feature>
<evidence type="ECO:0000256" key="1">
    <source>
        <dbReference type="SAM" id="MobiDB-lite"/>
    </source>
</evidence>
<feature type="region of interest" description="Disordered" evidence="1">
    <location>
        <begin position="53"/>
        <end position="134"/>
    </location>
</feature>
<accession>A0A314XUD4</accession>
<dbReference type="Proteomes" id="UP000250321">
    <property type="component" value="Unassembled WGS sequence"/>
</dbReference>
<proteinExistence type="predicted"/>
<feature type="compositionally biased region" description="Acidic residues" evidence="1">
    <location>
        <begin position="118"/>
        <end position="127"/>
    </location>
</feature>
<evidence type="ECO:0000313" key="3">
    <source>
        <dbReference type="Proteomes" id="UP000250321"/>
    </source>
</evidence>
<dbReference type="EMBL" id="PJQY01001874">
    <property type="protein sequence ID" value="PQP98704.1"/>
    <property type="molecule type" value="Genomic_DNA"/>
</dbReference>
<dbReference type="AlphaFoldDB" id="A0A314XUD4"/>
<sequence length="134" mass="15620">MTAPRERKGSQPEYEIYEYAKELDYHDPMVVIGIRNGKKIGLEGEGSYCKKPNCCEHEDESDEQSGYEGMYEEDEDDEEVVEEAINVEDKGDEEAINEEVEDDEEAENDKMAENKNEDSEEHEEDPEFYDRAYE</sequence>
<comment type="caution">
    <text evidence="2">The sequence shown here is derived from an EMBL/GenBank/DDBJ whole genome shotgun (WGS) entry which is preliminary data.</text>
</comment>
<reference evidence="2 3" key="1">
    <citation type="submission" date="2018-02" db="EMBL/GenBank/DDBJ databases">
        <title>Draft genome of wild Prunus yedoensis var. nudiflora.</title>
        <authorList>
            <person name="Baek S."/>
            <person name="Kim J.-H."/>
            <person name="Choi K."/>
            <person name="Kim G.-B."/>
            <person name="Cho A."/>
            <person name="Jang H."/>
            <person name="Shin C.-H."/>
            <person name="Yu H.-J."/>
            <person name="Mun J.-H."/>
        </authorList>
    </citation>
    <scope>NUCLEOTIDE SEQUENCE [LARGE SCALE GENOMIC DNA]</scope>
    <source>
        <strain evidence="3">cv. Jeju island</strain>
        <tissue evidence="2">Leaf</tissue>
    </source>
</reference>
<feature type="compositionally biased region" description="Acidic residues" evidence="1">
    <location>
        <begin position="57"/>
        <end position="107"/>
    </location>
</feature>